<sequence length="225" mass="25924">MFKNSIRNKLIVLLLLITIIPFGSSVLVTYLYTKETLTEETTKESVNLLYQGKINIENYLNELNNLSLSIYNNPDLMNHLKSSNYQTNYLMQDIVSNVMLTLLYANDSIKRVTISNTEKNYRISVSARSNVVFTSLGMNVNKEIFHKAKNSPNHLFIESIYQNDQLNSIAFHRAIVNVPANNIVGYITLEIDPDKLSELSQRLYHNETEELDIVSPRRRFHFSIG</sequence>
<name>W4VM94_9BACI</name>
<dbReference type="eggNOG" id="COG2972">
    <property type="taxonomic scope" value="Bacteria"/>
</dbReference>
<dbReference type="STRING" id="1298598.JCM21714_3651"/>
<reference evidence="1 2" key="1">
    <citation type="journal article" date="2014" name="Genome Announc.">
        <title>Draft Genome Sequence of the Boron-Tolerant and Moderately Halotolerant Bacterium Gracilibacillus boraciitolerans JCM 21714T.</title>
        <authorList>
            <person name="Ahmed I."/>
            <person name="Oshima K."/>
            <person name="Suda W."/>
            <person name="Kitamura K."/>
            <person name="Iida T."/>
            <person name="Ohmori Y."/>
            <person name="Fujiwara T."/>
            <person name="Hattori M."/>
            <person name="Ohkuma M."/>
        </authorList>
    </citation>
    <scope>NUCLEOTIDE SEQUENCE [LARGE SCALE GENOMIC DNA]</scope>
    <source>
        <strain evidence="1 2">JCM 21714</strain>
    </source>
</reference>
<evidence type="ECO:0008006" key="3">
    <source>
        <dbReference type="Google" id="ProtNLM"/>
    </source>
</evidence>
<evidence type="ECO:0000313" key="1">
    <source>
        <dbReference type="EMBL" id="GAE94490.1"/>
    </source>
</evidence>
<proteinExistence type="predicted"/>
<dbReference type="EMBL" id="BAVS01000025">
    <property type="protein sequence ID" value="GAE94490.1"/>
    <property type="molecule type" value="Genomic_DNA"/>
</dbReference>
<keyword evidence="2" id="KW-1185">Reference proteome</keyword>
<accession>W4VM94</accession>
<dbReference type="AlphaFoldDB" id="W4VM94"/>
<organism evidence="1 2">
    <name type="scientific">Gracilibacillus boraciitolerans JCM 21714</name>
    <dbReference type="NCBI Taxonomy" id="1298598"/>
    <lineage>
        <taxon>Bacteria</taxon>
        <taxon>Bacillati</taxon>
        <taxon>Bacillota</taxon>
        <taxon>Bacilli</taxon>
        <taxon>Bacillales</taxon>
        <taxon>Bacillaceae</taxon>
        <taxon>Gracilibacillus</taxon>
    </lineage>
</organism>
<evidence type="ECO:0000313" key="2">
    <source>
        <dbReference type="Proteomes" id="UP000019102"/>
    </source>
</evidence>
<dbReference type="RefSeq" id="WP_235182869.1">
    <property type="nucleotide sequence ID" value="NZ_BAVS01000025.1"/>
</dbReference>
<gene>
    <name evidence="1" type="ORF">JCM21714_3651</name>
</gene>
<protein>
    <recommendedName>
        <fullName evidence="3">Two-component sensor histidine kinase</fullName>
    </recommendedName>
</protein>
<comment type="caution">
    <text evidence="1">The sequence shown here is derived from an EMBL/GenBank/DDBJ whole genome shotgun (WGS) entry which is preliminary data.</text>
</comment>
<dbReference type="Proteomes" id="UP000019102">
    <property type="component" value="Unassembled WGS sequence"/>
</dbReference>